<dbReference type="GO" id="GO:0042826">
    <property type="term" value="F:histone deacetylase binding"/>
    <property type="evidence" value="ECO:0007669"/>
    <property type="project" value="TreeGrafter"/>
</dbReference>
<sequence>MTSFQELYAKFRHELQESWQTAEVTAHFGPTSTLDDMFRYLWCLPETFQLLTPPAGDPRISRKGAAEAERFRNEGNRFYREQKFDKALLAYNYSILAAPRPPAAASEAPATPEHECLALGYANRSALLLQSGQFEAALEDIERALASGYPASRAHRLLERRAKCLLAMGKGQDARECLEEAVALLAGLSLSEKEKASTHGALTKLLAKCDGKGQAGGAARQEERLFYTGASAPPDVPTPRPDAACMSAAVRVAYTPVRGRHLVADREILPGEVLVVEAPVCAAVKPDGTFRTHCSHCLRRAPVPLPCPTCSLVVFCSERCRTAGLSASHGGECAMLAPLVSLKLDPAPLLAARILASTTLVQLRDTLSQLQTNSTGGNKPLLEISGGYRALYHLEGHATARSEAQLQEVAAMAYILTRVLLENSSLFLKNKEGNIVIPSLDDVVLIGSQFMRLILGLECNVHCMKEVETGGGPAEGGVVGRSRGREVGWAVYSALSLINHSCVPNALTSCLGSTKYLYSVSVIPRGAEITDSYGERYVSHTRPKRRAELQQHYFFCCNCAACQGDWPLFENIAIMPSLRCPSCFQKLVGVSCSLCELVCTQDAVTQTGVRLYDAQKIQTELTNLWTEYAQASKEIRSGKSSQECLSKVTDLLTLLDRYTVHPNQAYITAQETLMTCFDLMGSVYIQESNQTKSPGGKE</sequence>
<dbReference type="Proteomes" id="UP000283509">
    <property type="component" value="Unassembled WGS sequence"/>
</dbReference>
<evidence type="ECO:0000256" key="1">
    <source>
        <dbReference type="ARBA" id="ARBA00004123"/>
    </source>
</evidence>
<dbReference type="InterPro" id="IPR001214">
    <property type="entry name" value="SET_dom"/>
</dbReference>
<dbReference type="Pfam" id="PF01753">
    <property type="entry name" value="zf-MYND"/>
    <property type="match status" value="1"/>
</dbReference>
<evidence type="ECO:0000259" key="15">
    <source>
        <dbReference type="PROSITE" id="PS50280"/>
    </source>
</evidence>
<evidence type="ECO:0000256" key="2">
    <source>
        <dbReference type="ARBA" id="ARBA00004496"/>
    </source>
</evidence>
<keyword evidence="10" id="KW-0539">Nucleus</keyword>
<dbReference type="GO" id="GO:0008757">
    <property type="term" value="F:S-adenosylmethionine-dependent methyltransferase activity"/>
    <property type="evidence" value="ECO:0007669"/>
    <property type="project" value="UniProtKB-ARBA"/>
</dbReference>
<protein>
    <recommendedName>
        <fullName evidence="13">Protein-lysine N-methyltransferase SMYD4</fullName>
    </recommendedName>
    <alternativeName>
        <fullName evidence="14">SET and MYND domain-containing protein 4</fullName>
    </alternativeName>
</protein>
<evidence type="ECO:0000256" key="10">
    <source>
        <dbReference type="ARBA" id="ARBA00023242"/>
    </source>
</evidence>
<keyword evidence="6" id="KW-0949">S-adenosyl-L-methionine</keyword>
<dbReference type="SUPFAM" id="SSF144232">
    <property type="entry name" value="HIT/MYND zinc finger-like"/>
    <property type="match status" value="1"/>
</dbReference>
<name>A0A3R7PJL8_PENVA</name>
<dbReference type="STRING" id="6689.A0A3R7PJL8"/>
<dbReference type="AlphaFoldDB" id="A0A3R7PJL8"/>
<comment type="caution">
    <text evidence="16">The sequence shown here is derived from an EMBL/GenBank/DDBJ whole genome shotgun (WGS) entry which is preliminary data.</text>
</comment>
<organism evidence="16 17">
    <name type="scientific">Penaeus vannamei</name>
    <name type="common">Whiteleg shrimp</name>
    <name type="synonym">Litopenaeus vannamei</name>
    <dbReference type="NCBI Taxonomy" id="6689"/>
    <lineage>
        <taxon>Eukaryota</taxon>
        <taxon>Metazoa</taxon>
        <taxon>Ecdysozoa</taxon>
        <taxon>Arthropoda</taxon>
        <taxon>Crustacea</taxon>
        <taxon>Multicrustacea</taxon>
        <taxon>Malacostraca</taxon>
        <taxon>Eumalacostraca</taxon>
        <taxon>Eucarida</taxon>
        <taxon>Decapoda</taxon>
        <taxon>Dendrobranchiata</taxon>
        <taxon>Penaeoidea</taxon>
        <taxon>Penaeidae</taxon>
        <taxon>Penaeus</taxon>
    </lineage>
</organism>
<dbReference type="GO" id="GO:0032259">
    <property type="term" value="P:methylation"/>
    <property type="evidence" value="ECO:0007669"/>
    <property type="project" value="UniProtKB-KW"/>
</dbReference>
<keyword evidence="3" id="KW-0963">Cytoplasm</keyword>
<dbReference type="InterPro" id="IPR019734">
    <property type="entry name" value="TPR_rpt"/>
</dbReference>
<dbReference type="GO" id="GO:0008170">
    <property type="term" value="F:N-methyltransferase activity"/>
    <property type="evidence" value="ECO:0007669"/>
    <property type="project" value="UniProtKB-ARBA"/>
</dbReference>
<keyword evidence="9" id="KW-0862">Zinc</keyword>
<dbReference type="InterPro" id="IPR044421">
    <property type="entry name" value="SMYD4_SET"/>
</dbReference>
<evidence type="ECO:0000256" key="13">
    <source>
        <dbReference type="ARBA" id="ARBA00093635"/>
    </source>
</evidence>
<evidence type="ECO:0000256" key="8">
    <source>
        <dbReference type="ARBA" id="ARBA00022771"/>
    </source>
</evidence>
<dbReference type="GO" id="GO:0005634">
    <property type="term" value="C:nucleus"/>
    <property type="evidence" value="ECO:0007669"/>
    <property type="project" value="UniProtKB-SubCell"/>
</dbReference>
<dbReference type="GO" id="GO:0008270">
    <property type="term" value="F:zinc ion binding"/>
    <property type="evidence" value="ECO:0007669"/>
    <property type="project" value="UniProtKB-KW"/>
</dbReference>
<evidence type="ECO:0000256" key="5">
    <source>
        <dbReference type="ARBA" id="ARBA00022679"/>
    </source>
</evidence>
<dbReference type="InterPro" id="IPR052097">
    <property type="entry name" value="SET-MYND_domain_protein"/>
</dbReference>
<proteinExistence type="predicted"/>
<gene>
    <name evidence="16" type="ORF">C7M84_007536</name>
</gene>
<keyword evidence="8" id="KW-0863">Zinc-finger</keyword>
<evidence type="ECO:0000313" key="17">
    <source>
        <dbReference type="Proteomes" id="UP000283509"/>
    </source>
</evidence>
<dbReference type="PROSITE" id="PS50280">
    <property type="entry name" value="SET"/>
    <property type="match status" value="1"/>
</dbReference>
<evidence type="ECO:0000256" key="11">
    <source>
        <dbReference type="ARBA" id="ARBA00048985"/>
    </source>
</evidence>
<reference evidence="16 17" key="2">
    <citation type="submission" date="2019-01" db="EMBL/GenBank/DDBJ databases">
        <title>The decoding of complex shrimp genome reveals the adaptation for benthos swimmer, frequently molting mechanism and breeding impact on genome.</title>
        <authorList>
            <person name="Sun Y."/>
            <person name="Gao Y."/>
            <person name="Yu Y."/>
        </authorList>
    </citation>
    <scope>NUCLEOTIDE SEQUENCE [LARGE SCALE GENOMIC DNA]</scope>
    <source>
        <tissue evidence="16">Muscle</tissue>
    </source>
</reference>
<dbReference type="Pfam" id="PF00856">
    <property type="entry name" value="SET"/>
    <property type="match status" value="1"/>
</dbReference>
<evidence type="ECO:0000256" key="14">
    <source>
        <dbReference type="ARBA" id="ARBA00093680"/>
    </source>
</evidence>
<dbReference type="Gene3D" id="2.170.270.10">
    <property type="entry name" value="SET domain"/>
    <property type="match status" value="1"/>
</dbReference>
<dbReference type="Gene3D" id="6.10.140.2220">
    <property type="match status" value="1"/>
</dbReference>
<dbReference type="InterPro" id="IPR011990">
    <property type="entry name" value="TPR-like_helical_dom_sf"/>
</dbReference>
<keyword evidence="5" id="KW-0808">Transferase</keyword>
<dbReference type="GO" id="GO:0008276">
    <property type="term" value="F:protein methyltransferase activity"/>
    <property type="evidence" value="ECO:0007669"/>
    <property type="project" value="UniProtKB-ARBA"/>
</dbReference>
<dbReference type="PANTHER" id="PTHR46165">
    <property type="entry name" value="SET AND MYND DOMAIN-CONTAINING PROTEIN 4"/>
    <property type="match status" value="1"/>
</dbReference>
<feature type="domain" description="SET" evidence="15">
    <location>
        <begin position="248"/>
        <end position="534"/>
    </location>
</feature>
<comment type="function">
    <text evidence="12">Protein-lysine N-methyltransferase. Monomethylates PRMT5, modulating its transcriptional activity. May also act as a histone methyltransferase. Plays a critical role in cardiac development. Acts as a key epigenetic regulator of gene expression during cardiac development via its dual activities as a methyltransferase and negative regulator of HDAC1.</text>
</comment>
<evidence type="ECO:0000256" key="12">
    <source>
        <dbReference type="ARBA" id="ARBA00093423"/>
    </source>
</evidence>
<comment type="subcellular location">
    <subcellularLocation>
        <location evidence="2">Cytoplasm</location>
    </subcellularLocation>
    <subcellularLocation>
        <location evidence="1">Nucleus</location>
    </subcellularLocation>
</comment>
<dbReference type="Gene3D" id="1.25.40.10">
    <property type="entry name" value="Tetratricopeptide repeat domain"/>
    <property type="match status" value="1"/>
</dbReference>
<dbReference type="InterPro" id="IPR002893">
    <property type="entry name" value="Znf_MYND"/>
</dbReference>
<dbReference type="SUPFAM" id="SSF82199">
    <property type="entry name" value="SET domain"/>
    <property type="match status" value="1"/>
</dbReference>
<dbReference type="SMART" id="SM00028">
    <property type="entry name" value="TPR"/>
    <property type="match status" value="3"/>
</dbReference>
<evidence type="ECO:0000256" key="9">
    <source>
        <dbReference type="ARBA" id="ARBA00022833"/>
    </source>
</evidence>
<dbReference type="OrthoDB" id="6342332at2759"/>
<dbReference type="SUPFAM" id="SSF48452">
    <property type="entry name" value="TPR-like"/>
    <property type="match status" value="1"/>
</dbReference>
<keyword evidence="7" id="KW-0479">Metal-binding</keyword>
<evidence type="ECO:0000313" key="16">
    <source>
        <dbReference type="EMBL" id="ROT73975.1"/>
    </source>
</evidence>
<dbReference type="Gene3D" id="1.10.220.160">
    <property type="match status" value="1"/>
</dbReference>
<evidence type="ECO:0000256" key="6">
    <source>
        <dbReference type="ARBA" id="ARBA00022691"/>
    </source>
</evidence>
<evidence type="ECO:0000256" key="3">
    <source>
        <dbReference type="ARBA" id="ARBA00022490"/>
    </source>
</evidence>
<dbReference type="GO" id="GO:0005737">
    <property type="term" value="C:cytoplasm"/>
    <property type="evidence" value="ECO:0007669"/>
    <property type="project" value="UniProtKB-SubCell"/>
</dbReference>
<keyword evidence="17" id="KW-1185">Reference proteome</keyword>
<reference evidence="16 17" key="1">
    <citation type="submission" date="2018-04" db="EMBL/GenBank/DDBJ databases">
        <authorList>
            <person name="Zhang X."/>
            <person name="Yuan J."/>
            <person name="Li F."/>
            <person name="Xiang J."/>
        </authorList>
    </citation>
    <scope>NUCLEOTIDE SEQUENCE [LARGE SCALE GENOMIC DNA]</scope>
    <source>
        <tissue evidence="16">Muscle</tissue>
    </source>
</reference>
<dbReference type="CDD" id="cd10536">
    <property type="entry name" value="SET_SMYD4"/>
    <property type="match status" value="1"/>
</dbReference>
<keyword evidence="4" id="KW-0489">Methyltransferase</keyword>
<comment type="catalytic activity">
    <reaction evidence="11">
        <text>L-lysyl-[protein] + S-adenosyl-L-methionine = N(6)-methyl-L-lysyl-[protein] + S-adenosyl-L-homocysteine + H(+)</text>
        <dbReference type="Rhea" id="RHEA:51736"/>
        <dbReference type="Rhea" id="RHEA-COMP:9752"/>
        <dbReference type="Rhea" id="RHEA-COMP:13053"/>
        <dbReference type="ChEBI" id="CHEBI:15378"/>
        <dbReference type="ChEBI" id="CHEBI:29969"/>
        <dbReference type="ChEBI" id="CHEBI:57856"/>
        <dbReference type="ChEBI" id="CHEBI:59789"/>
        <dbReference type="ChEBI" id="CHEBI:61929"/>
    </reaction>
</comment>
<dbReference type="PANTHER" id="PTHR46165:SF2">
    <property type="entry name" value="SET AND MYND DOMAIN-CONTAINING PROTEIN 4"/>
    <property type="match status" value="1"/>
</dbReference>
<dbReference type="InterPro" id="IPR046341">
    <property type="entry name" value="SET_dom_sf"/>
</dbReference>
<evidence type="ECO:0000256" key="4">
    <source>
        <dbReference type="ARBA" id="ARBA00022603"/>
    </source>
</evidence>
<dbReference type="EMBL" id="QCYY01001956">
    <property type="protein sequence ID" value="ROT73975.1"/>
    <property type="molecule type" value="Genomic_DNA"/>
</dbReference>
<accession>A0A3R7PJL8</accession>
<evidence type="ECO:0000256" key="7">
    <source>
        <dbReference type="ARBA" id="ARBA00022723"/>
    </source>
</evidence>